<protein>
    <recommendedName>
        <fullName evidence="4">Xylanolytic transcriptional activator regulatory domain-containing protein</fullName>
    </recommendedName>
</protein>
<dbReference type="eggNOG" id="ENOG502SHZM">
    <property type="taxonomic scope" value="Eukaryota"/>
</dbReference>
<keyword evidence="3" id="KW-0539">Nucleus</keyword>
<dbReference type="GO" id="GO:0005634">
    <property type="term" value="C:nucleus"/>
    <property type="evidence" value="ECO:0007669"/>
    <property type="project" value="TreeGrafter"/>
</dbReference>
<dbReference type="GO" id="GO:0000981">
    <property type="term" value="F:DNA-binding transcription factor activity, RNA polymerase II-specific"/>
    <property type="evidence" value="ECO:0007669"/>
    <property type="project" value="TreeGrafter"/>
</dbReference>
<dbReference type="PANTHER" id="PTHR47424">
    <property type="entry name" value="REGULATORY PROTEIN GAL4"/>
    <property type="match status" value="1"/>
</dbReference>
<keyword evidence="1" id="KW-0805">Transcription regulation</keyword>
<dbReference type="SMART" id="SM00906">
    <property type="entry name" value="Fungal_trans"/>
    <property type="match status" value="1"/>
</dbReference>
<dbReference type="InterPro" id="IPR007219">
    <property type="entry name" value="XnlR_reg_dom"/>
</dbReference>
<gene>
    <name evidence="5" type="ORF">A1O1_07671</name>
</gene>
<evidence type="ECO:0000256" key="2">
    <source>
        <dbReference type="ARBA" id="ARBA00023163"/>
    </source>
</evidence>
<dbReference type="Pfam" id="PF04082">
    <property type="entry name" value="Fungal_trans"/>
    <property type="match status" value="1"/>
</dbReference>
<evidence type="ECO:0000313" key="5">
    <source>
        <dbReference type="EMBL" id="EXJ81606.1"/>
    </source>
</evidence>
<name>W9XX94_9EURO</name>
<evidence type="ECO:0000256" key="1">
    <source>
        <dbReference type="ARBA" id="ARBA00023015"/>
    </source>
</evidence>
<keyword evidence="6" id="KW-1185">Reference proteome</keyword>
<dbReference type="PANTHER" id="PTHR47424:SF5">
    <property type="entry name" value="ZN(II)2CYS6 TRANSCRIPTION FACTOR (EUROFUNG)"/>
    <property type="match status" value="1"/>
</dbReference>
<evidence type="ECO:0000259" key="4">
    <source>
        <dbReference type="SMART" id="SM00906"/>
    </source>
</evidence>
<dbReference type="Proteomes" id="UP000019484">
    <property type="component" value="Unassembled WGS sequence"/>
</dbReference>
<dbReference type="RefSeq" id="XP_007726727.1">
    <property type="nucleotide sequence ID" value="XM_007728537.1"/>
</dbReference>
<dbReference type="GO" id="GO:0000978">
    <property type="term" value="F:RNA polymerase II cis-regulatory region sequence-specific DNA binding"/>
    <property type="evidence" value="ECO:0007669"/>
    <property type="project" value="TreeGrafter"/>
</dbReference>
<dbReference type="CDD" id="cd12148">
    <property type="entry name" value="fungal_TF_MHR"/>
    <property type="match status" value="1"/>
</dbReference>
<sequence>MVLFLAKTAATAVSRTNVHIGNGVGGQTLLGALDVRNQILRQILPAIDFERCPGVSREYITRLISDEQDDKSISPADDGEDGYDAIQVPDVIEEADEALHEWNEVPPEDNPTPPVGDDVNGLAQEQTPRPRPVCSPTGAALRALFAACPPAKQNFLRLGRSFLHDQKSKTNSSPMGSNDKPTTISNTTSLPLFTTQQGAVDAYFEQVHAIFPMIDEVWFRSVFSSQSRTDDAWKALSNMVLALGSIAAGDDTSHFSYHSQVRQVIGYNTFGSGNLETLQALILLGGLYLYYVNSPNTAYLVMGTAFRMAIAMLLHRESSAAPQTQAGSSTHPPRSMSRAEIRRRTWWCLVCADSWIGILSSRPKPDRWDPLTMDTALPSTHIAPALAAAQAVPGLGPGATGPETRDWFGTSLWLSADFSKVCTKLGHRMAQGTRMTAQEVLSFDDQLQVWSKSRALRVQLGSTCPKSVRNNLGFLICQLQVARLVISQPHVLRLAEDRQAYDAFSNEDWQVVSMCHNAAHEIIDAICSKPGLDRISVWNSTFVLFQACVTLLLSIAMSQKNGKFPDDAVNDWRRSVERAMLVFKDMAPFTRPADRYGDVVQALYDGLTALNDNGQNQASYGDSEGDTSHLATLGVVPPDDTMSLDQYDMTMLEPFPNWLGYDFLFEDEVVNWYPLPDA</sequence>
<proteinExistence type="predicted"/>
<comment type="caution">
    <text evidence="5">The sequence shown here is derived from an EMBL/GenBank/DDBJ whole genome shotgun (WGS) entry which is preliminary data.</text>
</comment>
<dbReference type="OrthoDB" id="3362851at2759"/>
<evidence type="ECO:0000256" key="3">
    <source>
        <dbReference type="ARBA" id="ARBA00023242"/>
    </source>
</evidence>
<dbReference type="AlphaFoldDB" id="W9XX94"/>
<dbReference type="GO" id="GO:0008270">
    <property type="term" value="F:zinc ion binding"/>
    <property type="evidence" value="ECO:0007669"/>
    <property type="project" value="InterPro"/>
</dbReference>
<keyword evidence="2" id="KW-0804">Transcription</keyword>
<evidence type="ECO:0000313" key="6">
    <source>
        <dbReference type="Proteomes" id="UP000019484"/>
    </source>
</evidence>
<dbReference type="InterPro" id="IPR051127">
    <property type="entry name" value="Fungal_SecMet_Regulators"/>
</dbReference>
<feature type="domain" description="Xylanolytic transcriptional activator regulatory" evidence="4">
    <location>
        <begin position="298"/>
        <end position="380"/>
    </location>
</feature>
<dbReference type="EMBL" id="AMWN01000007">
    <property type="protein sequence ID" value="EXJ81606.1"/>
    <property type="molecule type" value="Genomic_DNA"/>
</dbReference>
<dbReference type="GeneID" id="19162526"/>
<dbReference type="HOGENOM" id="CLU_008599_1_0_1"/>
<dbReference type="GO" id="GO:0000435">
    <property type="term" value="P:positive regulation of transcription from RNA polymerase II promoter by galactose"/>
    <property type="evidence" value="ECO:0007669"/>
    <property type="project" value="TreeGrafter"/>
</dbReference>
<dbReference type="GO" id="GO:0006351">
    <property type="term" value="P:DNA-templated transcription"/>
    <property type="evidence" value="ECO:0007669"/>
    <property type="project" value="InterPro"/>
</dbReference>
<reference evidence="5 6" key="1">
    <citation type="submission" date="2013-03" db="EMBL/GenBank/DDBJ databases">
        <title>The Genome Sequence of Capronia coronata CBS 617.96.</title>
        <authorList>
            <consortium name="The Broad Institute Genomics Platform"/>
            <person name="Cuomo C."/>
            <person name="de Hoog S."/>
            <person name="Gorbushina A."/>
            <person name="Walker B."/>
            <person name="Young S.K."/>
            <person name="Zeng Q."/>
            <person name="Gargeya S."/>
            <person name="Fitzgerald M."/>
            <person name="Haas B."/>
            <person name="Abouelleil A."/>
            <person name="Allen A.W."/>
            <person name="Alvarado L."/>
            <person name="Arachchi H.M."/>
            <person name="Berlin A.M."/>
            <person name="Chapman S.B."/>
            <person name="Gainer-Dewar J."/>
            <person name="Goldberg J."/>
            <person name="Griggs A."/>
            <person name="Gujja S."/>
            <person name="Hansen M."/>
            <person name="Howarth C."/>
            <person name="Imamovic A."/>
            <person name="Ireland A."/>
            <person name="Larimer J."/>
            <person name="McCowan C."/>
            <person name="Murphy C."/>
            <person name="Pearson M."/>
            <person name="Poon T.W."/>
            <person name="Priest M."/>
            <person name="Roberts A."/>
            <person name="Saif S."/>
            <person name="Shea T."/>
            <person name="Sisk P."/>
            <person name="Sykes S."/>
            <person name="Wortman J."/>
            <person name="Nusbaum C."/>
            <person name="Birren B."/>
        </authorList>
    </citation>
    <scope>NUCLEOTIDE SEQUENCE [LARGE SCALE GENOMIC DNA]</scope>
    <source>
        <strain evidence="5 6">CBS 617.96</strain>
    </source>
</reference>
<accession>W9XX94</accession>
<organism evidence="5 6">
    <name type="scientific">Capronia coronata CBS 617.96</name>
    <dbReference type="NCBI Taxonomy" id="1182541"/>
    <lineage>
        <taxon>Eukaryota</taxon>
        <taxon>Fungi</taxon>
        <taxon>Dikarya</taxon>
        <taxon>Ascomycota</taxon>
        <taxon>Pezizomycotina</taxon>
        <taxon>Eurotiomycetes</taxon>
        <taxon>Chaetothyriomycetidae</taxon>
        <taxon>Chaetothyriales</taxon>
        <taxon>Herpotrichiellaceae</taxon>
        <taxon>Capronia</taxon>
    </lineage>
</organism>